<reference evidence="16" key="1">
    <citation type="submission" date="2020-01" db="EMBL/GenBank/DDBJ databases">
        <authorList>
            <consortium name="DOE Joint Genome Institute"/>
            <person name="Haridas S."/>
            <person name="Albert R."/>
            <person name="Binder M."/>
            <person name="Bloem J."/>
            <person name="Labutti K."/>
            <person name="Salamov A."/>
            <person name="Andreopoulos B."/>
            <person name="Baker S.E."/>
            <person name="Barry K."/>
            <person name="Bills G."/>
            <person name="Bluhm B.H."/>
            <person name="Cannon C."/>
            <person name="Castanera R."/>
            <person name="Culley D.E."/>
            <person name="Daum C."/>
            <person name="Ezra D."/>
            <person name="Gonzalez J.B."/>
            <person name="Henrissat B."/>
            <person name="Kuo A."/>
            <person name="Liang C."/>
            <person name="Lipzen A."/>
            <person name="Lutzoni F."/>
            <person name="Magnuson J."/>
            <person name="Mondo S."/>
            <person name="Nolan M."/>
            <person name="Ohm R."/>
            <person name="Pangilinan J."/>
            <person name="Park H.-J."/>
            <person name="Ramirez L."/>
            <person name="Alfaro M."/>
            <person name="Sun H."/>
            <person name="Tritt A."/>
            <person name="Yoshinaga Y."/>
            <person name="Zwiers L.-H."/>
            <person name="Turgeon B.G."/>
            <person name="Goodwin S.B."/>
            <person name="Spatafora J.W."/>
            <person name="Crous P.W."/>
            <person name="Grigoriev I.V."/>
        </authorList>
    </citation>
    <scope>NUCLEOTIDE SEQUENCE</scope>
    <source>
        <strain evidence="16">CBS 342.82</strain>
    </source>
</reference>
<keyword evidence="5 13" id="KW-0378">Hydrolase</keyword>
<dbReference type="InterPro" id="IPR050749">
    <property type="entry name" value="Glycosyl_Hydrolase_47"/>
</dbReference>
<dbReference type="InterPro" id="IPR012341">
    <property type="entry name" value="6hp_glycosidase-like_sf"/>
</dbReference>
<dbReference type="SUPFAM" id="SSF48225">
    <property type="entry name" value="Seven-hairpin glycosidases"/>
    <property type="match status" value="1"/>
</dbReference>
<dbReference type="PRINTS" id="PR00747">
    <property type="entry name" value="GLYHDRLASE47"/>
</dbReference>
<evidence type="ECO:0000256" key="10">
    <source>
        <dbReference type="ARBA" id="ARBA00048605"/>
    </source>
</evidence>
<evidence type="ECO:0000256" key="9">
    <source>
        <dbReference type="ARBA" id="ARBA00047669"/>
    </source>
</evidence>
<gene>
    <name evidence="16" type="ORF">K489DRAFT_332707</name>
</gene>
<evidence type="ECO:0000256" key="2">
    <source>
        <dbReference type="ARBA" id="ARBA00004922"/>
    </source>
</evidence>
<feature type="disulfide bond" evidence="12">
    <location>
        <begin position="346"/>
        <end position="375"/>
    </location>
</feature>
<evidence type="ECO:0000256" key="3">
    <source>
        <dbReference type="ARBA" id="ARBA00007658"/>
    </source>
</evidence>
<feature type="binding site" evidence="11">
    <location>
        <position position="516"/>
    </location>
    <ligand>
        <name>Ca(2+)</name>
        <dbReference type="ChEBI" id="CHEBI:29108"/>
    </ligand>
</feature>
<dbReference type="GO" id="GO:0005975">
    <property type="term" value="P:carbohydrate metabolic process"/>
    <property type="evidence" value="ECO:0007669"/>
    <property type="project" value="InterPro"/>
</dbReference>
<evidence type="ECO:0000256" key="6">
    <source>
        <dbReference type="ARBA" id="ARBA00023157"/>
    </source>
</evidence>
<keyword evidence="4 14" id="KW-0732">Signal</keyword>
<keyword evidence="8 13" id="KW-0326">Glycosidase</keyword>
<evidence type="ECO:0000256" key="7">
    <source>
        <dbReference type="ARBA" id="ARBA00023180"/>
    </source>
</evidence>
<feature type="chain" id="PRO_5026681925" description="alpha-1,2-Mannosidase" evidence="14">
    <location>
        <begin position="24"/>
        <end position="528"/>
    </location>
</feature>
<name>A0A6J3MFJ5_9PEZI</name>
<evidence type="ECO:0000256" key="13">
    <source>
        <dbReference type="RuleBase" id="RU361193"/>
    </source>
</evidence>
<dbReference type="AlphaFoldDB" id="A0A6J3MFJ5"/>
<keyword evidence="7" id="KW-0325">Glycoprotein</keyword>
<sequence>MRTAQVFCVLSTAVLSTAAAVRAAAPEAFGEIRSTDQSTLKHENSSPNTARAAAVREAFQFAWDGYYKHAFPNDELLPANNSYSNSRNGWGASAIDALSTALVMRNKEVVDVILDYVPTIDWSVSYEDTRVSLFETTIRYLGGLLSAYDLLKGPLSYIPQKPGNVRALLSQATNLANNLSFAFNTPTGIPHGGMFFGNRTNDGRNTTNLAEAGTLVLEWTRLSDLTGDVTYGALAQRAEEYLLDPQPQSLAEPFPGLVGSNIGINNGSFVDGDGGWGGGDDSFYEYLIKMFVYDSSRFASYRDRWILAADSTIAHLASHPSSHPELTFLAYYEGTKLDLYSGHLACFDGGNFILGGLVLKQQKYIDFGLQLVDSCEQTYNKTLTGIGPNGFGWDSSEVPANQTEFYERAGFYITDSAYVLRPEVIESFYYAYRATGKTRYQDYAWNAFVAINSTTRVGSGFTSVTDVNAPSGGDILNFQESFLFAEVLKYSYLIHSDPDDEWHVNHDGANDWVFNTEAHPMRVVGPRV</sequence>
<accession>A0A6J3MFJ5</accession>
<dbReference type="Proteomes" id="UP000504637">
    <property type="component" value="Unplaced"/>
</dbReference>
<dbReference type="OrthoDB" id="8118055at2759"/>
<comment type="catalytic activity">
    <reaction evidence="9">
        <text>N(4)-(alpha-D-Man-(1-&gt;2)-alpha-D-Man-(1-&gt;2)-alpha-D-Man-(1-&gt;3)-[alpha-D-Man-(1-&gt;3)-[alpha-D-Man-(1-&gt;2)-alpha-D-Man-(1-&gt;6)]-alpha-D-Man-(1-&gt;6)]-beta-D-Man-(1-&gt;4)-beta-D-GlcNAc-(1-&gt;4)-beta-D-GlcNAc)-L-asparaginyl-[protein] (N-glucan mannose isomer 8A1,2,3B1,3) + 3 H2O = N(4)-(alpha-D-Man-(1-&gt;3)-[alpha-D-Man-(1-&gt;3)-[alpha-D-Man-(1-&gt;6)]-alpha-D-Man-(1-&gt;6)]-beta-D-Man-(1-&gt;4)-beta-D-GlcNAc-(1-&gt;4)-beta-D-GlcNAc)-L-asparaginyl-[protein] (N-glucan mannose isomer 5A1,2) + 3 beta-D-mannose</text>
        <dbReference type="Rhea" id="RHEA:56028"/>
        <dbReference type="Rhea" id="RHEA-COMP:14358"/>
        <dbReference type="Rhea" id="RHEA-COMP:14367"/>
        <dbReference type="ChEBI" id="CHEBI:15377"/>
        <dbReference type="ChEBI" id="CHEBI:28563"/>
        <dbReference type="ChEBI" id="CHEBI:59087"/>
        <dbReference type="ChEBI" id="CHEBI:60628"/>
        <dbReference type="EC" id="3.2.1.113"/>
    </reaction>
</comment>
<feature type="signal peptide" evidence="14">
    <location>
        <begin position="1"/>
        <end position="23"/>
    </location>
</feature>
<dbReference type="GeneID" id="54359964"/>
<evidence type="ECO:0000313" key="16">
    <source>
        <dbReference type="RefSeq" id="XP_033463649.1"/>
    </source>
</evidence>
<dbReference type="UniPathway" id="UPA00378"/>
<evidence type="ECO:0000256" key="5">
    <source>
        <dbReference type="ARBA" id="ARBA00022801"/>
    </source>
</evidence>
<comment type="similarity">
    <text evidence="3 13">Belongs to the glycosyl hydrolase 47 family.</text>
</comment>
<evidence type="ECO:0000256" key="14">
    <source>
        <dbReference type="SAM" id="SignalP"/>
    </source>
</evidence>
<keyword evidence="11" id="KW-0479">Metal-binding</keyword>
<evidence type="ECO:0000256" key="1">
    <source>
        <dbReference type="ARBA" id="ARBA00001913"/>
    </source>
</evidence>
<dbReference type="Gene3D" id="1.50.10.10">
    <property type="match status" value="1"/>
</dbReference>
<evidence type="ECO:0000313" key="15">
    <source>
        <dbReference type="Proteomes" id="UP000504637"/>
    </source>
</evidence>
<evidence type="ECO:0000256" key="11">
    <source>
        <dbReference type="PIRSR" id="PIRSR601382-2"/>
    </source>
</evidence>
<reference evidence="16" key="2">
    <citation type="submission" date="2020-04" db="EMBL/GenBank/DDBJ databases">
        <authorList>
            <consortium name="NCBI Genome Project"/>
        </authorList>
    </citation>
    <scope>NUCLEOTIDE SEQUENCE</scope>
    <source>
        <strain evidence="16">CBS 342.82</strain>
    </source>
</reference>
<keyword evidence="6 12" id="KW-1015">Disulfide bond</keyword>
<evidence type="ECO:0000256" key="8">
    <source>
        <dbReference type="ARBA" id="ARBA00023295"/>
    </source>
</evidence>
<dbReference type="Pfam" id="PF01532">
    <property type="entry name" value="Glyco_hydro_47"/>
    <property type="match status" value="1"/>
</dbReference>
<dbReference type="GO" id="GO:0016020">
    <property type="term" value="C:membrane"/>
    <property type="evidence" value="ECO:0007669"/>
    <property type="project" value="InterPro"/>
</dbReference>
<evidence type="ECO:0000256" key="12">
    <source>
        <dbReference type="PIRSR" id="PIRSR601382-3"/>
    </source>
</evidence>
<proteinExistence type="inferred from homology"/>
<evidence type="ECO:0000256" key="4">
    <source>
        <dbReference type="ARBA" id="ARBA00022729"/>
    </source>
</evidence>
<dbReference type="InterPro" id="IPR001382">
    <property type="entry name" value="Glyco_hydro_47"/>
</dbReference>
<comment type="cofactor">
    <cofactor evidence="1 11">
        <name>Ca(2+)</name>
        <dbReference type="ChEBI" id="CHEBI:29108"/>
    </cofactor>
</comment>
<organism evidence="16">
    <name type="scientific">Dissoconium aciculare CBS 342.82</name>
    <dbReference type="NCBI Taxonomy" id="1314786"/>
    <lineage>
        <taxon>Eukaryota</taxon>
        <taxon>Fungi</taxon>
        <taxon>Dikarya</taxon>
        <taxon>Ascomycota</taxon>
        <taxon>Pezizomycotina</taxon>
        <taxon>Dothideomycetes</taxon>
        <taxon>Dothideomycetidae</taxon>
        <taxon>Mycosphaerellales</taxon>
        <taxon>Dissoconiaceae</taxon>
        <taxon>Dissoconium</taxon>
    </lineage>
</organism>
<dbReference type="GO" id="GO:0004571">
    <property type="term" value="F:mannosyl-oligosaccharide 1,2-alpha-mannosidase activity"/>
    <property type="evidence" value="ECO:0007669"/>
    <property type="project" value="UniProtKB-EC"/>
</dbReference>
<dbReference type="PANTHER" id="PTHR11742">
    <property type="entry name" value="MANNOSYL-OLIGOSACCHARIDE ALPHA-1,2-MANNOSIDASE-RELATED"/>
    <property type="match status" value="1"/>
</dbReference>
<comment type="pathway">
    <text evidence="2">Protein modification; protein glycosylation.</text>
</comment>
<comment type="catalytic activity">
    <reaction evidence="10">
        <text>N(4)-(alpha-D-Man-(1-&gt;2)-alpha-D-Man-(1-&gt;2)-alpha-D-Man-(1-&gt;3)-[alpha-D-Man-(1-&gt;2)-alpha-D-Man-(1-&gt;3)-[alpha-D-Man-(1-&gt;2)-alpha-D-Man-(1-&gt;6)]-alpha-D-Man-(1-&gt;6)]-beta-D-Man-(1-&gt;4)-beta-D-GlcNAc-(1-&gt;4)-beta-D-GlcNAc)-L-asparaginyl-[protein] (N-glucan mannose isomer 9A1,2,3B1,2,3) + 4 H2O = N(4)-(alpha-D-Man-(1-&gt;3)-[alpha-D-Man-(1-&gt;3)-[alpha-D-Man-(1-&gt;6)]-alpha-D-Man-(1-&gt;6)]-beta-D-Man-(1-&gt;4)-beta-D-GlcNAc-(1-&gt;4)-beta-D-GlcNAc)-L-asparaginyl-[protein] (N-glucan mannose isomer 5A1,2) + 4 beta-D-mannose</text>
        <dbReference type="Rhea" id="RHEA:56008"/>
        <dbReference type="Rhea" id="RHEA-COMP:14356"/>
        <dbReference type="Rhea" id="RHEA-COMP:14367"/>
        <dbReference type="ChEBI" id="CHEBI:15377"/>
        <dbReference type="ChEBI" id="CHEBI:28563"/>
        <dbReference type="ChEBI" id="CHEBI:59087"/>
        <dbReference type="ChEBI" id="CHEBI:139493"/>
        <dbReference type="EC" id="3.2.1.113"/>
    </reaction>
</comment>
<dbReference type="RefSeq" id="XP_033463649.1">
    <property type="nucleotide sequence ID" value="XM_033602164.1"/>
</dbReference>
<dbReference type="GO" id="GO:0005509">
    <property type="term" value="F:calcium ion binding"/>
    <property type="evidence" value="ECO:0007669"/>
    <property type="project" value="InterPro"/>
</dbReference>
<keyword evidence="11" id="KW-0106">Calcium</keyword>
<dbReference type="GO" id="GO:0005783">
    <property type="term" value="C:endoplasmic reticulum"/>
    <property type="evidence" value="ECO:0007669"/>
    <property type="project" value="TreeGrafter"/>
</dbReference>
<keyword evidence="15" id="KW-1185">Reference proteome</keyword>
<dbReference type="PANTHER" id="PTHR11742:SF101">
    <property type="entry name" value="MANNOSYL-OLIGOSACCHARIDE ALPHA-1,2-MANNOSIDASE 1B"/>
    <property type="match status" value="1"/>
</dbReference>
<dbReference type="FunFam" id="1.50.10.10:FF:000047">
    <property type="entry name" value="Mannosyl-oligosaccharide alpha-1,2-mannosidase"/>
    <property type="match status" value="1"/>
</dbReference>
<dbReference type="GO" id="GO:0036503">
    <property type="term" value="P:ERAD pathway"/>
    <property type="evidence" value="ECO:0007669"/>
    <property type="project" value="UniProtKB-ARBA"/>
</dbReference>
<protein>
    <recommendedName>
        <fullName evidence="13">alpha-1,2-Mannosidase</fullName>
        <ecNumber evidence="13">3.2.1.-</ecNumber>
    </recommendedName>
</protein>
<dbReference type="InterPro" id="IPR036026">
    <property type="entry name" value="Seven-hairpin_glycosidases"/>
</dbReference>
<dbReference type="EC" id="3.2.1.-" evidence="13"/>
<reference evidence="16" key="3">
    <citation type="submission" date="2025-08" db="UniProtKB">
        <authorList>
            <consortium name="RefSeq"/>
        </authorList>
    </citation>
    <scope>IDENTIFICATION</scope>
    <source>
        <strain evidence="16">CBS 342.82</strain>
    </source>
</reference>